<evidence type="ECO:0000313" key="7">
    <source>
        <dbReference type="EMBL" id="APA07209.1"/>
    </source>
</evidence>
<comment type="subcellular location">
    <subcellularLocation>
        <location evidence="1">Membrane</location>
        <topology evidence="1">Multi-pass membrane protein</topology>
    </subcellularLocation>
</comment>
<dbReference type="VEuPathDB" id="FungiDB:sscle_02g019790"/>
<feature type="transmembrane region" description="Helical" evidence="6">
    <location>
        <begin position="450"/>
        <end position="469"/>
    </location>
</feature>
<feature type="transmembrane region" description="Helical" evidence="6">
    <location>
        <begin position="54"/>
        <end position="72"/>
    </location>
</feature>
<dbReference type="InterPro" id="IPR010291">
    <property type="entry name" value="Ion_channel_UNC-93"/>
</dbReference>
<dbReference type="InterPro" id="IPR051617">
    <property type="entry name" value="UNC-93-like_regulator"/>
</dbReference>
<evidence type="ECO:0008006" key="9">
    <source>
        <dbReference type="Google" id="ProtNLM"/>
    </source>
</evidence>
<reference evidence="8" key="1">
    <citation type="journal article" date="2017" name="Genome Biol. Evol.">
        <title>The complete genome sequence of the phytopathogenic fungus Sclerotinia sclerotiorum reveals insights into the genome architecture of broad host range pathogens.</title>
        <authorList>
            <person name="Derbyshire M."/>
            <person name="Denton-Giles M."/>
            <person name="Hegedus D."/>
            <person name="Seifbarghy S."/>
            <person name="Rollins J."/>
            <person name="van Kan J."/>
            <person name="Seidl M.F."/>
            <person name="Faino L."/>
            <person name="Mbengue M."/>
            <person name="Navaud O."/>
            <person name="Raffaele S."/>
            <person name="Hammond-Kosack K."/>
            <person name="Heard S."/>
            <person name="Oliver R."/>
        </authorList>
    </citation>
    <scope>NUCLEOTIDE SEQUENCE [LARGE SCALE GENOMIC DNA]</scope>
    <source>
        <strain evidence="8">ATCC 18683 / 1980 / Ss-1</strain>
    </source>
</reference>
<evidence type="ECO:0000256" key="3">
    <source>
        <dbReference type="ARBA" id="ARBA00022989"/>
    </source>
</evidence>
<keyword evidence="3 6" id="KW-1133">Transmembrane helix</keyword>
<dbReference type="PANTHER" id="PTHR23294:SF54">
    <property type="entry name" value="DUF895 DOMAIN MEMBRANE PROTEIN (AFU_ORTHOLOGUE AFUA_8G04110)"/>
    <property type="match status" value="1"/>
</dbReference>
<feature type="compositionally biased region" description="Basic and acidic residues" evidence="5">
    <location>
        <begin position="514"/>
        <end position="523"/>
    </location>
</feature>
<evidence type="ECO:0000256" key="2">
    <source>
        <dbReference type="ARBA" id="ARBA00022692"/>
    </source>
</evidence>
<dbReference type="Pfam" id="PF05978">
    <property type="entry name" value="UNC-93"/>
    <property type="match status" value="1"/>
</dbReference>
<evidence type="ECO:0000256" key="4">
    <source>
        <dbReference type="ARBA" id="ARBA00023136"/>
    </source>
</evidence>
<keyword evidence="4 6" id="KW-0472">Membrane</keyword>
<feature type="transmembrane region" description="Helical" evidence="6">
    <location>
        <begin position="310"/>
        <end position="327"/>
    </location>
</feature>
<dbReference type="GO" id="GO:0016020">
    <property type="term" value="C:membrane"/>
    <property type="evidence" value="ECO:0007669"/>
    <property type="project" value="UniProtKB-SubCell"/>
</dbReference>
<dbReference type="SUPFAM" id="SSF103473">
    <property type="entry name" value="MFS general substrate transporter"/>
    <property type="match status" value="1"/>
</dbReference>
<dbReference type="Gene3D" id="1.20.1250.20">
    <property type="entry name" value="MFS general substrate transporter like domains"/>
    <property type="match status" value="2"/>
</dbReference>
<name>A0A1D9PX90_SCLS1</name>
<evidence type="ECO:0000256" key="5">
    <source>
        <dbReference type="SAM" id="MobiDB-lite"/>
    </source>
</evidence>
<proteinExistence type="predicted"/>
<keyword evidence="2 6" id="KW-0812">Transmembrane</keyword>
<organism evidence="7 8">
    <name type="scientific">Sclerotinia sclerotiorum (strain ATCC 18683 / 1980 / Ss-1)</name>
    <name type="common">White mold</name>
    <name type="synonym">Whetzelinia sclerotiorum</name>
    <dbReference type="NCBI Taxonomy" id="665079"/>
    <lineage>
        <taxon>Eukaryota</taxon>
        <taxon>Fungi</taxon>
        <taxon>Dikarya</taxon>
        <taxon>Ascomycota</taxon>
        <taxon>Pezizomycotina</taxon>
        <taxon>Leotiomycetes</taxon>
        <taxon>Helotiales</taxon>
        <taxon>Sclerotiniaceae</taxon>
        <taxon>Sclerotinia</taxon>
    </lineage>
</organism>
<evidence type="ECO:0000313" key="8">
    <source>
        <dbReference type="Proteomes" id="UP000177798"/>
    </source>
</evidence>
<feature type="region of interest" description="Disordered" evidence="5">
    <location>
        <begin position="1"/>
        <end position="21"/>
    </location>
</feature>
<dbReference type="OrthoDB" id="196103at2759"/>
<evidence type="ECO:0000256" key="1">
    <source>
        <dbReference type="ARBA" id="ARBA00004141"/>
    </source>
</evidence>
<feature type="transmembrane region" description="Helical" evidence="6">
    <location>
        <begin position="144"/>
        <end position="169"/>
    </location>
</feature>
<feature type="transmembrane region" description="Helical" evidence="6">
    <location>
        <begin position="215"/>
        <end position="233"/>
    </location>
</feature>
<dbReference type="PANTHER" id="PTHR23294">
    <property type="entry name" value="ET TRANSLATION PRODUCT-RELATED"/>
    <property type="match status" value="1"/>
</dbReference>
<dbReference type="AlphaFoldDB" id="A0A1D9PX90"/>
<dbReference type="Proteomes" id="UP000177798">
    <property type="component" value="Chromosome 2"/>
</dbReference>
<feature type="transmembrane region" description="Helical" evidence="6">
    <location>
        <begin position="271"/>
        <end position="290"/>
    </location>
</feature>
<accession>A0A1D9PX90</accession>
<feature type="transmembrane region" description="Helical" evidence="6">
    <location>
        <begin position="92"/>
        <end position="111"/>
    </location>
</feature>
<gene>
    <name evidence="7" type="ORF">sscle_02g019790</name>
</gene>
<evidence type="ECO:0000256" key="6">
    <source>
        <dbReference type="SAM" id="Phobius"/>
    </source>
</evidence>
<feature type="transmembrane region" description="Helical" evidence="6">
    <location>
        <begin position="386"/>
        <end position="407"/>
    </location>
</feature>
<feature type="transmembrane region" description="Helical" evidence="6">
    <location>
        <begin position="339"/>
        <end position="358"/>
    </location>
</feature>
<feature type="transmembrane region" description="Helical" evidence="6">
    <location>
        <begin position="118"/>
        <end position="138"/>
    </location>
</feature>
<sequence>MSVTRSQTASRPSNEHSTTSTYLDTPCLSGEISLIYRSFKYSFLQLPSITSPSVQLLIVAVICLLCPGMFNALNGLGGAGLVSPGPANESNIALYACFAIVGFFAGFIVNIVGLKSSLFIGGISYVVYAGSFLAYKHIENRGFLVFGGAFLGACAGPFWAAQGAMLISYPSDEQKGRSTSWFWAIYNSGAAIGSLVTLCQELQTSVSNVASDSTYITIVALMFAGTALALCLCQPKNVKREDGSCVHLTVTVEKDWRNEFMHFCKVIRKDYFIILLFPLFLTSNWCYPYQFNTFNLKTFNIRTRALNNFLYWLSEIIGALVVGHTLDNDRLSRSSRAKGLVAGLVLLTFGVWTGGYMWEKGFYYQTDFVEEGQKVDFDDTAYLGPIFLYMAYGIFNAIWQNCVYWILGKFTSSTRTASIYIGFYKGIQSAGGAISYRINNSDISAMNEFLICWILLAVSLVIAAPVIIYKIRDEIDEEETAGEETATEVGLAEIDEEKANAVKSSKNEAQGGLSEKELETSPA</sequence>
<protein>
    <recommendedName>
        <fullName evidence="9">DUF895 domain membrane protein</fullName>
    </recommendedName>
</protein>
<feature type="region of interest" description="Disordered" evidence="5">
    <location>
        <begin position="499"/>
        <end position="523"/>
    </location>
</feature>
<dbReference type="EMBL" id="CP017815">
    <property type="protein sequence ID" value="APA07209.1"/>
    <property type="molecule type" value="Genomic_DNA"/>
</dbReference>
<dbReference type="InterPro" id="IPR036259">
    <property type="entry name" value="MFS_trans_sf"/>
</dbReference>